<evidence type="ECO:0000256" key="4">
    <source>
        <dbReference type="ARBA" id="ARBA00022968"/>
    </source>
</evidence>
<keyword evidence="4" id="KW-0735">Signal-anchor</keyword>
<dbReference type="Proteomes" id="UP001153712">
    <property type="component" value="Chromosome 6"/>
</dbReference>
<dbReference type="GO" id="GO:0006883">
    <property type="term" value="P:intracellular sodium ion homeostasis"/>
    <property type="evidence" value="ECO:0007669"/>
    <property type="project" value="TreeGrafter"/>
</dbReference>
<evidence type="ECO:0000256" key="2">
    <source>
        <dbReference type="ARBA" id="ARBA00005876"/>
    </source>
</evidence>
<evidence type="ECO:0000256" key="6">
    <source>
        <dbReference type="ARBA" id="ARBA00023136"/>
    </source>
</evidence>
<dbReference type="GO" id="GO:1990573">
    <property type="term" value="P:potassium ion import across plasma membrane"/>
    <property type="evidence" value="ECO:0007669"/>
    <property type="project" value="TreeGrafter"/>
</dbReference>
<evidence type="ECO:0000256" key="3">
    <source>
        <dbReference type="ARBA" id="ARBA00022692"/>
    </source>
</evidence>
<keyword evidence="3" id="KW-0812">Transmembrane</keyword>
<sequence>MQGLFATLDDKQPKWKLGESSIGTNPGLGFRPISNNTKEGSLIWYNLHNSTTSQQWINLVEEFLQPYNANQSGKNFAECTFESPPEEGKVCKTTSDHFGPCTPQNKYGYNSPSPCVFLKLNRIIDWTPRVFNFSQAGMPPELADYVDNLNATNSTERMVWVSCNGVTPIDKEHIKGFNYSPRGFASYYYPYKNVDNYLSPIVAVQIVDVTPNVVIQVECRAWADNIKYVGGSLNRAGSVTFEIQVDKIPVNSTTGVKSPMASAYKDKMPSTSAVEAPTTVSAVLNASVVGSTTA</sequence>
<dbReference type="GO" id="GO:0030007">
    <property type="term" value="P:intracellular potassium ion homeostasis"/>
    <property type="evidence" value="ECO:0007669"/>
    <property type="project" value="TreeGrafter"/>
</dbReference>
<evidence type="ECO:0000256" key="5">
    <source>
        <dbReference type="ARBA" id="ARBA00022989"/>
    </source>
</evidence>
<dbReference type="AlphaFoldDB" id="A0A9P0GTX2"/>
<dbReference type="OrthoDB" id="5912413at2759"/>
<keyword evidence="6" id="KW-0472">Membrane</keyword>
<dbReference type="EMBL" id="OU900099">
    <property type="protein sequence ID" value="CAH1186589.1"/>
    <property type="molecule type" value="Genomic_DNA"/>
</dbReference>
<keyword evidence="8" id="KW-1185">Reference proteome</keyword>
<protein>
    <submittedName>
        <fullName evidence="7">Uncharacterized protein</fullName>
    </submittedName>
</protein>
<dbReference type="PANTHER" id="PTHR11523">
    <property type="entry name" value="SODIUM/POTASSIUM-DEPENDENT ATPASE BETA SUBUNIT"/>
    <property type="match status" value="1"/>
</dbReference>
<dbReference type="GO" id="GO:0001671">
    <property type="term" value="F:ATPase activator activity"/>
    <property type="evidence" value="ECO:0007669"/>
    <property type="project" value="TreeGrafter"/>
</dbReference>
<dbReference type="InterPro" id="IPR000402">
    <property type="entry name" value="Na/K_ATPase_sub_beta"/>
</dbReference>
<dbReference type="GO" id="GO:0036376">
    <property type="term" value="P:sodium ion export across plasma membrane"/>
    <property type="evidence" value="ECO:0007669"/>
    <property type="project" value="TreeGrafter"/>
</dbReference>
<dbReference type="Gene3D" id="2.60.40.1660">
    <property type="entry name" value="Na, k-atpase alpha subunit"/>
    <property type="match status" value="1"/>
</dbReference>
<dbReference type="PANTHER" id="PTHR11523:SF31">
    <property type="entry name" value="AT04468P-RELATED"/>
    <property type="match status" value="1"/>
</dbReference>
<evidence type="ECO:0000256" key="1">
    <source>
        <dbReference type="ARBA" id="ARBA00004606"/>
    </source>
</evidence>
<evidence type="ECO:0000313" key="7">
    <source>
        <dbReference type="EMBL" id="CAH1186589.1"/>
    </source>
</evidence>
<dbReference type="GO" id="GO:0005890">
    <property type="term" value="C:sodium:potassium-exchanging ATPase complex"/>
    <property type="evidence" value="ECO:0007669"/>
    <property type="project" value="InterPro"/>
</dbReference>
<gene>
    <name evidence="7" type="ORF">PHYEVI_LOCUS9720</name>
</gene>
<keyword evidence="5" id="KW-1133">Transmembrane helix</keyword>
<evidence type="ECO:0000313" key="8">
    <source>
        <dbReference type="Proteomes" id="UP001153712"/>
    </source>
</evidence>
<accession>A0A9P0GTX2</accession>
<comment type="subcellular location">
    <subcellularLocation>
        <location evidence="1">Membrane</location>
        <topology evidence="1">Single-pass type II membrane protein</topology>
    </subcellularLocation>
</comment>
<reference evidence="7" key="1">
    <citation type="submission" date="2022-01" db="EMBL/GenBank/DDBJ databases">
        <authorList>
            <person name="King R."/>
        </authorList>
    </citation>
    <scope>NUCLEOTIDE SEQUENCE</scope>
</reference>
<comment type="similarity">
    <text evidence="2">Belongs to the X(+)/potassium ATPases subunit beta family.</text>
</comment>
<organism evidence="7 8">
    <name type="scientific">Phyllotreta striolata</name>
    <name type="common">Striped flea beetle</name>
    <name type="synonym">Crioceris striolata</name>
    <dbReference type="NCBI Taxonomy" id="444603"/>
    <lineage>
        <taxon>Eukaryota</taxon>
        <taxon>Metazoa</taxon>
        <taxon>Ecdysozoa</taxon>
        <taxon>Arthropoda</taxon>
        <taxon>Hexapoda</taxon>
        <taxon>Insecta</taxon>
        <taxon>Pterygota</taxon>
        <taxon>Neoptera</taxon>
        <taxon>Endopterygota</taxon>
        <taxon>Coleoptera</taxon>
        <taxon>Polyphaga</taxon>
        <taxon>Cucujiformia</taxon>
        <taxon>Chrysomeloidea</taxon>
        <taxon>Chrysomelidae</taxon>
        <taxon>Galerucinae</taxon>
        <taxon>Alticini</taxon>
        <taxon>Phyllotreta</taxon>
    </lineage>
</organism>
<proteinExistence type="inferred from homology"/>
<name>A0A9P0GTX2_PHYSR</name>
<dbReference type="Pfam" id="PF00287">
    <property type="entry name" value="Na_K-ATPase"/>
    <property type="match status" value="1"/>
</dbReference>
<dbReference type="InterPro" id="IPR038702">
    <property type="entry name" value="Na/K_ATPase_sub_beta_sf"/>
</dbReference>